<sequence length="108" mass="12358">MNSDAEETIVDVVDEVIGDILEELLEKYYGDNLESEEDYDELVYNIVNSIRREVFKGKADIADIRSFLYSLREKPHIAKLLLSYMIGNYLEKAGSLARRARIPEGVSI</sequence>
<accession>A0A7C2FR68</accession>
<dbReference type="EMBL" id="DSJT01000023">
    <property type="protein sequence ID" value="HEF87603.1"/>
    <property type="molecule type" value="Genomic_DNA"/>
</dbReference>
<reference evidence="1" key="1">
    <citation type="journal article" date="2020" name="mSystems">
        <title>Genome- and Community-Level Interaction Insights into Carbon Utilization and Element Cycling Functions of Hydrothermarchaeota in Hydrothermal Sediment.</title>
        <authorList>
            <person name="Zhou Z."/>
            <person name="Liu Y."/>
            <person name="Xu W."/>
            <person name="Pan J."/>
            <person name="Luo Z.H."/>
            <person name="Li M."/>
        </authorList>
    </citation>
    <scope>NUCLEOTIDE SEQUENCE [LARGE SCALE GENOMIC DNA]</scope>
    <source>
        <strain evidence="1">SpSt-23</strain>
    </source>
</reference>
<proteinExistence type="predicted"/>
<gene>
    <name evidence="1" type="ORF">ENP55_04820</name>
</gene>
<name>A0A7C2FR68_9CREN</name>
<comment type="caution">
    <text evidence="1">The sequence shown here is derived from an EMBL/GenBank/DDBJ whole genome shotgun (WGS) entry which is preliminary data.</text>
</comment>
<evidence type="ECO:0000313" key="1">
    <source>
        <dbReference type="EMBL" id="HEF87603.1"/>
    </source>
</evidence>
<protein>
    <submittedName>
        <fullName evidence="1">Uncharacterized protein</fullName>
    </submittedName>
</protein>
<dbReference type="AlphaFoldDB" id="A0A7C2FR68"/>
<organism evidence="1">
    <name type="scientific">Thermosphaera aggregans</name>
    <dbReference type="NCBI Taxonomy" id="54254"/>
    <lineage>
        <taxon>Archaea</taxon>
        <taxon>Thermoproteota</taxon>
        <taxon>Thermoprotei</taxon>
        <taxon>Desulfurococcales</taxon>
        <taxon>Desulfurococcaceae</taxon>
        <taxon>Thermosphaera</taxon>
    </lineage>
</organism>